<dbReference type="SUPFAM" id="SSF52200">
    <property type="entry name" value="Toll/Interleukin receptor TIR domain"/>
    <property type="match status" value="1"/>
</dbReference>
<dbReference type="PANTHER" id="PTHR11890">
    <property type="entry name" value="INTERLEUKIN-1 RECEPTOR FAMILY MEMBER"/>
    <property type="match status" value="1"/>
</dbReference>
<dbReference type="InterPro" id="IPR035897">
    <property type="entry name" value="Toll_tir_struct_dom_sf"/>
</dbReference>
<evidence type="ECO:0000313" key="7">
    <source>
        <dbReference type="Proteomes" id="UP000316079"/>
    </source>
</evidence>
<evidence type="ECO:0000256" key="1">
    <source>
        <dbReference type="ARBA" id="ARBA00023157"/>
    </source>
</evidence>
<dbReference type="Proteomes" id="UP000316079">
    <property type="component" value="Unassembled WGS sequence"/>
</dbReference>
<protein>
    <recommendedName>
        <fullName evidence="5">TIR domain-containing protein</fullName>
    </recommendedName>
</protein>
<keyword evidence="7" id="KW-1185">Reference proteome</keyword>
<dbReference type="OrthoDB" id="6075577at2759"/>
<dbReference type="Gene3D" id="3.40.50.10140">
    <property type="entry name" value="Toll/interleukin-1 receptor homology (TIR) domain"/>
    <property type="match status" value="1"/>
</dbReference>
<dbReference type="InterPro" id="IPR015621">
    <property type="entry name" value="IL-1_rcpt_fam"/>
</dbReference>
<evidence type="ECO:0000259" key="5">
    <source>
        <dbReference type="PROSITE" id="PS50104"/>
    </source>
</evidence>
<keyword evidence="3" id="KW-0393">Immunoglobulin domain</keyword>
<feature type="transmembrane region" description="Helical" evidence="4">
    <location>
        <begin position="147"/>
        <end position="168"/>
    </location>
</feature>
<feature type="domain" description="TIR" evidence="5">
    <location>
        <begin position="189"/>
        <end position="310"/>
    </location>
</feature>
<evidence type="ECO:0000256" key="4">
    <source>
        <dbReference type="SAM" id="Phobius"/>
    </source>
</evidence>
<dbReference type="EMBL" id="SRMA01025384">
    <property type="protein sequence ID" value="TRY95338.1"/>
    <property type="molecule type" value="Genomic_DNA"/>
</dbReference>
<comment type="caution">
    <text evidence="6">The sequence shown here is derived from an EMBL/GenBank/DDBJ whole genome shotgun (WGS) entry which is preliminary data.</text>
</comment>
<keyword evidence="4" id="KW-1133">Transmembrane helix</keyword>
<dbReference type="SMART" id="SM00255">
    <property type="entry name" value="TIR"/>
    <property type="match status" value="1"/>
</dbReference>
<proteinExistence type="predicted"/>
<organism evidence="6 7">
    <name type="scientific">Danionella cerebrum</name>
    <dbReference type="NCBI Taxonomy" id="2873325"/>
    <lineage>
        <taxon>Eukaryota</taxon>
        <taxon>Metazoa</taxon>
        <taxon>Chordata</taxon>
        <taxon>Craniata</taxon>
        <taxon>Vertebrata</taxon>
        <taxon>Euteleostomi</taxon>
        <taxon>Actinopterygii</taxon>
        <taxon>Neopterygii</taxon>
        <taxon>Teleostei</taxon>
        <taxon>Ostariophysi</taxon>
        <taxon>Cypriniformes</taxon>
        <taxon>Danionidae</taxon>
        <taxon>Danioninae</taxon>
        <taxon>Danionella</taxon>
    </lineage>
</organism>
<sequence>MRTFRVRMVLLVIRQQPLFSWRPWIYLWTAMRLGQSLYLTCLTFSLSVATDPLCSSPAEFKHDAVQSLSGTLGHNVVLTCNAFVNQTDSICEDQPEWTKDGTPLTNLTIYPQVIKDWDSDKGHIVSSELTLTMRDQADFESPSHTGAVVASVVLLLVLALAAVVYSMCRLNFKLWYKNGYGEYELNDGKIYDAFISYVNNENDRKFVNFILKPHLENKYSHKLMLNDTNILPGAEPSAELLMNISRCRRLIVVLSQSYLEQEWCATNFRCASSSHTSQPSSGVHTQWSDPLYLNTATPSSGFWKELALAMPRKMTFHCEPAGDPQTLLHGDKDPMLTQQPDYLDCRPDPDPAGDLGLRLPIYKTLSTRAPVLPSAPGLLSEAKPPEIDVSDLGSRDYAARTDFYCLVTEDDL</sequence>
<keyword evidence="4" id="KW-0812">Transmembrane</keyword>
<keyword evidence="2" id="KW-0325">Glycoprotein</keyword>
<dbReference type="GO" id="GO:0007165">
    <property type="term" value="P:signal transduction"/>
    <property type="evidence" value="ECO:0007669"/>
    <property type="project" value="InterPro"/>
</dbReference>
<dbReference type="InterPro" id="IPR000157">
    <property type="entry name" value="TIR_dom"/>
</dbReference>
<evidence type="ECO:0000313" key="6">
    <source>
        <dbReference type="EMBL" id="TRY95338.1"/>
    </source>
</evidence>
<dbReference type="PANTHER" id="PTHR11890:SF19">
    <property type="entry name" value="SINGLE IG IL-1-RELATED RECEPTOR"/>
    <property type="match status" value="1"/>
</dbReference>
<dbReference type="PRINTS" id="PR01537">
    <property type="entry name" value="INTRLKN1R1F"/>
</dbReference>
<evidence type="ECO:0000256" key="3">
    <source>
        <dbReference type="ARBA" id="ARBA00023319"/>
    </source>
</evidence>
<dbReference type="STRING" id="623744.A0A553QZX6"/>
<evidence type="ECO:0000256" key="2">
    <source>
        <dbReference type="ARBA" id="ARBA00023180"/>
    </source>
</evidence>
<accession>A0A553QZX6</accession>
<keyword evidence="4" id="KW-0472">Membrane</keyword>
<dbReference type="Pfam" id="PF01582">
    <property type="entry name" value="TIR"/>
    <property type="match status" value="1"/>
</dbReference>
<dbReference type="PROSITE" id="PS50104">
    <property type="entry name" value="TIR"/>
    <property type="match status" value="1"/>
</dbReference>
<reference evidence="6 7" key="1">
    <citation type="journal article" date="2019" name="Sci. Data">
        <title>Hybrid genome assembly and annotation of Danionella translucida.</title>
        <authorList>
            <person name="Kadobianskyi M."/>
            <person name="Schulze L."/>
            <person name="Schuelke M."/>
            <person name="Judkewitz B."/>
        </authorList>
    </citation>
    <scope>NUCLEOTIDE SEQUENCE [LARGE SCALE GENOMIC DNA]</scope>
    <source>
        <strain evidence="6 7">Bolton</strain>
    </source>
</reference>
<dbReference type="AlphaFoldDB" id="A0A553QZX6"/>
<name>A0A553QZX6_9TELE</name>
<gene>
    <name evidence="6" type="ORF">DNTS_034098</name>
</gene>
<keyword evidence="1" id="KW-1015">Disulfide bond</keyword>